<comment type="caution">
    <text evidence="2">The sequence shown here is derived from an EMBL/GenBank/DDBJ whole genome shotgun (WGS) entry which is preliminary data.</text>
</comment>
<dbReference type="AlphaFoldDB" id="A0A5C6RKT3"/>
<evidence type="ECO:0000313" key="3">
    <source>
        <dbReference type="Proteomes" id="UP000321580"/>
    </source>
</evidence>
<evidence type="ECO:0000259" key="1">
    <source>
        <dbReference type="SMART" id="SM00245"/>
    </source>
</evidence>
<dbReference type="SUPFAM" id="SSF52096">
    <property type="entry name" value="ClpP/crotonase"/>
    <property type="match status" value="1"/>
</dbReference>
<dbReference type="Gene3D" id="3.90.226.10">
    <property type="entry name" value="2-enoyl-CoA Hydratase, Chain A, domain 1"/>
    <property type="match status" value="1"/>
</dbReference>
<dbReference type="Proteomes" id="UP000321580">
    <property type="component" value="Unassembled WGS sequence"/>
</dbReference>
<dbReference type="PANTHER" id="PTHR11261:SF3">
    <property type="entry name" value="RETINOL-BINDING PROTEIN 3"/>
    <property type="match status" value="1"/>
</dbReference>
<evidence type="ECO:0000313" key="2">
    <source>
        <dbReference type="EMBL" id="TXB62853.1"/>
    </source>
</evidence>
<proteinExistence type="predicted"/>
<dbReference type="CDD" id="cd07563">
    <property type="entry name" value="Peptidase_S41_IRBP"/>
    <property type="match status" value="1"/>
</dbReference>
<dbReference type="OrthoDB" id="6397760at2"/>
<dbReference type="GO" id="GO:0008236">
    <property type="term" value="F:serine-type peptidase activity"/>
    <property type="evidence" value="ECO:0007669"/>
    <property type="project" value="InterPro"/>
</dbReference>
<sequence length="411" mass="44851">MAGPQWFPGTGSGFSTFLHLFQWLVAGHRLPLGLYPYQQWHICEQATAGQRFARCYPKTVITMRPITLTLALLLLLAAIFSSCEPRSADTGPGYSPEAVFEGLWEDFDLHYSGFAAQPANWDSLYAVYRPQVGPATTELELWLVLTGLLNALNDEHVKLYDDEHQRSFVSGFEGAEATAAAFSLELVAQAYLQPGSVGAVNDFMLYGKSADGKVGYLYIAALLDEDHSCVARALQAMGPVEALVVDLRGCVGGYDRLGGAYAAYFSDGVHHLYDAHFRSGEAHQDFAEKEAYHTYAPVEGAFNRPVVLLTDRLTISEGEIFALNMKAFDHVTHMGGTTAGALSLVGPARFLPNGWRYEYSVQLITAPDGSTLEGIGIAPEFPLSNLPEEVAAGQDRTMEAARQFLKDAYGI</sequence>
<dbReference type="Gene3D" id="3.30.750.44">
    <property type="match status" value="1"/>
</dbReference>
<dbReference type="EMBL" id="VOOR01000022">
    <property type="protein sequence ID" value="TXB62853.1"/>
    <property type="molecule type" value="Genomic_DNA"/>
</dbReference>
<dbReference type="Pfam" id="PF03572">
    <property type="entry name" value="Peptidase_S41"/>
    <property type="match status" value="1"/>
</dbReference>
<feature type="domain" description="Tail specific protease" evidence="1">
    <location>
        <begin position="185"/>
        <end position="384"/>
    </location>
</feature>
<accession>A0A5C6RKT3</accession>
<dbReference type="PANTHER" id="PTHR11261">
    <property type="entry name" value="INTERPHOTORECEPTOR RETINOID-BINDING PROTEIN"/>
    <property type="match status" value="1"/>
</dbReference>
<dbReference type="SMART" id="SM00245">
    <property type="entry name" value="TSPc"/>
    <property type="match status" value="1"/>
</dbReference>
<keyword evidence="3" id="KW-1185">Reference proteome</keyword>
<dbReference type="InterPro" id="IPR005151">
    <property type="entry name" value="Tail-specific_protease"/>
</dbReference>
<dbReference type="InterPro" id="IPR029045">
    <property type="entry name" value="ClpP/crotonase-like_dom_sf"/>
</dbReference>
<name>A0A5C6RKT3_9BACT</name>
<dbReference type="GO" id="GO:0006508">
    <property type="term" value="P:proteolysis"/>
    <property type="evidence" value="ECO:0007669"/>
    <property type="project" value="InterPro"/>
</dbReference>
<reference evidence="2 3" key="1">
    <citation type="submission" date="2019-08" db="EMBL/GenBank/DDBJ databases">
        <title>Genome of Phaeodactylibacter luteus.</title>
        <authorList>
            <person name="Bowman J.P."/>
        </authorList>
    </citation>
    <scope>NUCLEOTIDE SEQUENCE [LARGE SCALE GENOMIC DNA]</scope>
    <source>
        <strain evidence="2 3">KCTC 42180</strain>
    </source>
</reference>
<protein>
    <submittedName>
        <fullName evidence="2">S41 family peptidase</fullName>
    </submittedName>
</protein>
<organism evidence="2 3">
    <name type="scientific">Phaeodactylibacter luteus</name>
    <dbReference type="NCBI Taxonomy" id="1564516"/>
    <lineage>
        <taxon>Bacteria</taxon>
        <taxon>Pseudomonadati</taxon>
        <taxon>Bacteroidota</taxon>
        <taxon>Saprospiria</taxon>
        <taxon>Saprospirales</taxon>
        <taxon>Haliscomenobacteraceae</taxon>
        <taxon>Phaeodactylibacter</taxon>
    </lineage>
</organism>
<gene>
    <name evidence="2" type="ORF">FRY97_11690</name>
</gene>